<evidence type="ECO:0000256" key="1">
    <source>
        <dbReference type="SAM" id="Phobius"/>
    </source>
</evidence>
<gene>
    <name evidence="2" type="ORF">GGX14DRAFT_574789</name>
</gene>
<proteinExistence type="predicted"/>
<dbReference type="EMBL" id="JARJCW010000083">
    <property type="protein sequence ID" value="KAJ7196462.1"/>
    <property type="molecule type" value="Genomic_DNA"/>
</dbReference>
<name>A0AAD6UWP0_9AGAR</name>
<protein>
    <recommendedName>
        <fullName evidence="4">Ubiquitin 3 binding protein But2 C-terminal domain-containing protein</fullName>
    </recommendedName>
</protein>
<reference evidence="2" key="1">
    <citation type="submission" date="2023-03" db="EMBL/GenBank/DDBJ databases">
        <title>Massive genome expansion in bonnet fungi (Mycena s.s.) driven by repeated elements and novel gene families across ecological guilds.</title>
        <authorList>
            <consortium name="Lawrence Berkeley National Laboratory"/>
            <person name="Harder C.B."/>
            <person name="Miyauchi S."/>
            <person name="Viragh M."/>
            <person name="Kuo A."/>
            <person name="Thoen E."/>
            <person name="Andreopoulos B."/>
            <person name="Lu D."/>
            <person name="Skrede I."/>
            <person name="Drula E."/>
            <person name="Henrissat B."/>
            <person name="Morin E."/>
            <person name="Kohler A."/>
            <person name="Barry K."/>
            <person name="LaButti K."/>
            <person name="Morin E."/>
            <person name="Salamov A."/>
            <person name="Lipzen A."/>
            <person name="Mereny Z."/>
            <person name="Hegedus B."/>
            <person name="Baldrian P."/>
            <person name="Stursova M."/>
            <person name="Weitz H."/>
            <person name="Taylor A."/>
            <person name="Grigoriev I.V."/>
            <person name="Nagy L.G."/>
            <person name="Martin F."/>
            <person name="Kauserud H."/>
        </authorList>
    </citation>
    <scope>NUCLEOTIDE SEQUENCE</scope>
    <source>
        <strain evidence="2">9144</strain>
    </source>
</reference>
<organism evidence="2 3">
    <name type="scientific">Mycena pura</name>
    <dbReference type="NCBI Taxonomy" id="153505"/>
    <lineage>
        <taxon>Eukaryota</taxon>
        <taxon>Fungi</taxon>
        <taxon>Dikarya</taxon>
        <taxon>Basidiomycota</taxon>
        <taxon>Agaricomycotina</taxon>
        <taxon>Agaricomycetes</taxon>
        <taxon>Agaricomycetidae</taxon>
        <taxon>Agaricales</taxon>
        <taxon>Marasmiineae</taxon>
        <taxon>Mycenaceae</taxon>
        <taxon>Mycena</taxon>
    </lineage>
</organism>
<evidence type="ECO:0000313" key="2">
    <source>
        <dbReference type="EMBL" id="KAJ7196462.1"/>
    </source>
</evidence>
<dbReference type="Proteomes" id="UP001219525">
    <property type="component" value="Unassembled WGS sequence"/>
</dbReference>
<accession>A0AAD6UWP0</accession>
<keyword evidence="1" id="KW-1133">Transmembrane helix</keyword>
<comment type="caution">
    <text evidence="2">The sequence shown here is derived from an EMBL/GenBank/DDBJ whole genome shotgun (WGS) entry which is preliminary data.</text>
</comment>
<sequence>MPGTSSDTLEYARLLSSAPEDGLEDESGLKAPATTHSPRSRMLVSVLMTLLAIYAAAALHLSMLSDTPLLFTPREIEAKLRMAVPSPNLDKGRNIIYEKHYKYPRMLFPGSMTRVNAAKPDMIYYSGASVVLSPTDSMIYHWRVKSTWPMCYITAWVSAAEDLITAHKSYSSEGNVTAIEIWNLTSPEDSKTLKSMSWNTRPARVSLMGTVNFTSVRTQRGVGDLIGQELRAPTPRFGCLGETDITVEVACTACHLEFDQIFSTPALGFEVMNLG</sequence>
<evidence type="ECO:0000313" key="3">
    <source>
        <dbReference type="Proteomes" id="UP001219525"/>
    </source>
</evidence>
<dbReference type="AlphaFoldDB" id="A0AAD6UWP0"/>
<keyword evidence="1" id="KW-0472">Membrane</keyword>
<feature type="transmembrane region" description="Helical" evidence="1">
    <location>
        <begin position="42"/>
        <end position="64"/>
    </location>
</feature>
<evidence type="ECO:0008006" key="4">
    <source>
        <dbReference type="Google" id="ProtNLM"/>
    </source>
</evidence>
<keyword evidence="1" id="KW-0812">Transmembrane</keyword>
<keyword evidence="3" id="KW-1185">Reference proteome</keyword>